<comment type="caution">
    <text evidence="2">The sequence shown here is derived from an EMBL/GenBank/DDBJ whole genome shotgun (WGS) entry which is preliminary data.</text>
</comment>
<evidence type="ECO:0000313" key="3">
    <source>
        <dbReference type="Proteomes" id="UP000033710"/>
    </source>
</evidence>
<feature type="compositionally biased region" description="Basic and acidic residues" evidence="1">
    <location>
        <begin position="44"/>
        <end position="53"/>
    </location>
</feature>
<dbReference type="VEuPathDB" id="FungiDB:SPSK_04631"/>
<dbReference type="KEGG" id="ssck:SPSK_04631"/>
<gene>
    <name evidence="2" type="ORF">SPSK_04631</name>
</gene>
<name>A0A0F2M2C4_SPOSC</name>
<feature type="region of interest" description="Disordered" evidence="1">
    <location>
        <begin position="1"/>
        <end position="53"/>
    </location>
</feature>
<organism evidence="2 3">
    <name type="scientific">Sporothrix schenckii 1099-18</name>
    <dbReference type="NCBI Taxonomy" id="1397361"/>
    <lineage>
        <taxon>Eukaryota</taxon>
        <taxon>Fungi</taxon>
        <taxon>Dikarya</taxon>
        <taxon>Ascomycota</taxon>
        <taxon>Pezizomycotina</taxon>
        <taxon>Sordariomycetes</taxon>
        <taxon>Sordariomycetidae</taxon>
        <taxon>Ophiostomatales</taxon>
        <taxon>Ophiostomataceae</taxon>
        <taxon>Sporothrix</taxon>
    </lineage>
</organism>
<evidence type="ECO:0000313" key="2">
    <source>
        <dbReference type="EMBL" id="KJR83857.1"/>
    </source>
</evidence>
<dbReference type="RefSeq" id="XP_016586533.1">
    <property type="nucleotide sequence ID" value="XM_016731431.1"/>
</dbReference>
<proteinExistence type="predicted"/>
<reference evidence="2 3" key="2">
    <citation type="journal article" date="2015" name="Eukaryot. Cell">
        <title>Asexual propagation of a virulent clone complex in a human and feline outbreak of sporotrichosis.</title>
        <authorList>
            <person name="Teixeira Mde M."/>
            <person name="Rodrigues A.M."/>
            <person name="Tsui C.K."/>
            <person name="de Almeida L.G."/>
            <person name="Van Diepeningen A.D."/>
            <person name="van den Ende B.G."/>
            <person name="Fernandes G.F."/>
            <person name="Kano R."/>
            <person name="Hamelin R.C."/>
            <person name="Lopes-Bezerra L.M."/>
            <person name="Vasconcelos A.T."/>
            <person name="de Hoog S."/>
            <person name="de Camargo Z.P."/>
            <person name="Felipe M.S."/>
        </authorList>
    </citation>
    <scope>NUCLEOTIDE SEQUENCE [LARGE SCALE GENOMIC DNA]</scope>
    <source>
        <strain evidence="2 3">1099-18</strain>
    </source>
</reference>
<protein>
    <submittedName>
        <fullName evidence="2">Uncharacterized protein</fullName>
    </submittedName>
</protein>
<dbReference type="AlphaFoldDB" id="A0A0F2M2C4"/>
<sequence length="153" mass="17412">MSDRRVENPKAKEAKEVKEEKEAKEAKGERERSSHQRFASLACKNKDQQEERQHRAAGCGCTHICTQRSFADTPHSTLATATPGTDPFWTLRRAFVGRGRGRRPYCPTENAVRRMSSTTNQAWAGDRRLGLPWELWRGRAERREAETTQTGAV</sequence>
<dbReference type="GeneID" id="27666708"/>
<accession>A0A0F2M2C4</accession>
<dbReference type="EMBL" id="AXCR01000009">
    <property type="protein sequence ID" value="KJR83857.1"/>
    <property type="molecule type" value="Genomic_DNA"/>
</dbReference>
<dbReference type="Proteomes" id="UP000033710">
    <property type="component" value="Unassembled WGS sequence"/>
</dbReference>
<evidence type="ECO:0000256" key="1">
    <source>
        <dbReference type="SAM" id="MobiDB-lite"/>
    </source>
</evidence>
<feature type="compositionally biased region" description="Basic and acidic residues" evidence="1">
    <location>
        <begin position="1"/>
        <end position="34"/>
    </location>
</feature>
<reference evidence="2 3" key="1">
    <citation type="journal article" date="2014" name="BMC Genomics">
        <title>Comparative genomics of the major fungal agents of human and animal Sporotrichosis: Sporothrix schenckii and Sporothrix brasiliensis.</title>
        <authorList>
            <person name="Teixeira M.M."/>
            <person name="de Almeida L.G."/>
            <person name="Kubitschek-Barreira P."/>
            <person name="Alves F.L."/>
            <person name="Kioshima E.S."/>
            <person name="Abadio A.K."/>
            <person name="Fernandes L."/>
            <person name="Derengowski L.S."/>
            <person name="Ferreira K.S."/>
            <person name="Souza R.C."/>
            <person name="Ruiz J.C."/>
            <person name="de Andrade N.C."/>
            <person name="Paes H.C."/>
            <person name="Nicola A.M."/>
            <person name="Albuquerque P."/>
            <person name="Gerber A.L."/>
            <person name="Martins V.P."/>
            <person name="Peconick L.D."/>
            <person name="Neto A.V."/>
            <person name="Chaucanez C.B."/>
            <person name="Silva P.A."/>
            <person name="Cunha O.L."/>
            <person name="de Oliveira F.F."/>
            <person name="dos Santos T.C."/>
            <person name="Barros A.L."/>
            <person name="Soares M.A."/>
            <person name="de Oliveira L.M."/>
            <person name="Marini M.M."/>
            <person name="Villalobos-Duno H."/>
            <person name="Cunha M.M."/>
            <person name="de Hoog S."/>
            <person name="da Silveira J.F."/>
            <person name="Henrissat B."/>
            <person name="Nino-Vega G.A."/>
            <person name="Cisalpino P.S."/>
            <person name="Mora-Montes H.M."/>
            <person name="Almeida S.R."/>
            <person name="Stajich J.E."/>
            <person name="Lopes-Bezerra L.M."/>
            <person name="Vasconcelos A.T."/>
            <person name="Felipe M.S."/>
        </authorList>
    </citation>
    <scope>NUCLEOTIDE SEQUENCE [LARGE SCALE GENOMIC DNA]</scope>
    <source>
        <strain evidence="2 3">1099-18</strain>
    </source>
</reference>